<dbReference type="Pfam" id="PF13744">
    <property type="entry name" value="HTH_37"/>
    <property type="match status" value="1"/>
</dbReference>
<dbReference type="PROSITE" id="PS50943">
    <property type="entry name" value="HTH_CROC1"/>
    <property type="match status" value="1"/>
</dbReference>
<comment type="caution">
    <text evidence="2">The sequence shown here is derived from an EMBL/GenBank/DDBJ whole genome shotgun (WGS) entry which is preliminary data.</text>
</comment>
<proteinExistence type="predicted"/>
<dbReference type="InterPro" id="IPR010982">
    <property type="entry name" value="Lambda_DNA-bd_dom_sf"/>
</dbReference>
<name>E6PHV5_9ZZZZ</name>
<dbReference type="SUPFAM" id="SSF47413">
    <property type="entry name" value="lambda repressor-like DNA-binding domains"/>
    <property type="match status" value="1"/>
</dbReference>
<dbReference type="EMBL" id="CABL01000019">
    <property type="protein sequence ID" value="CBH76043.1"/>
    <property type="molecule type" value="Genomic_DNA"/>
</dbReference>
<evidence type="ECO:0000313" key="2">
    <source>
        <dbReference type="EMBL" id="CBH76043.1"/>
    </source>
</evidence>
<protein>
    <recommendedName>
        <fullName evidence="1">HTH cro/C1-type domain-containing protein</fullName>
    </recommendedName>
</protein>
<dbReference type="GO" id="GO:0003677">
    <property type="term" value="F:DNA binding"/>
    <property type="evidence" value="ECO:0007669"/>
    <property type="project" value="InterPro"/>
</dbReference>
<dbReference type="CDD" id="cd00093">
    <property type="entry name" value="HTH_XRE"/>
    <property type="match status" value="1"/>
</dbReference>
<dbReference type="Gene3D" id="1.10.260.40">
    <property type="entry name" value="lambda repressor-like DNA-binding domains"/>
    <property type="match status" value="1"/>
</dbReference>
<reference evidence="2" key="1">
    <citation type="submission" date="2009-10" db="EMBL/GenBank/DDBJ databases">
        <title>Diversity of trophic interactions inside an arsenic-rich microbial ecosystem.</title>
        <authorList>
            <person name="Bertin P.N."/>
            <person name="Heinrich-Salmeron A."/>
            <person name="Pelletier E."/>
            <person name="Goulhen-Chollet F."/>
            <person name="Arsene-Ploetze F."/>
            <person name="Gallien S."/>
            <person name="Calteau A."/>
            <person name="Vallenet D."/>
            <person name="Casiot C."/>
            <person name="Chane-Woon-Ming B."/>
            <person name="Giloteaux L."/>
            <person name="Barakat M."/>
            <person name="Bonnefoy V."/>
            <person name="Bruneel O."/>
            <person name="Chandler M."/>
            <person name="Cleiss J."/>
            <person name="Duran R."/>
            <person name="Elbaz-Poulichet F."/>
            <person name="Fonknechten N."/>
            <person name="Lauga B."/>
            <person name="Mornico D."/>
            <person name="Ortet P."/>
            <person name="Schaeffer C."/>
            <person name="Siguier P."/>
            <person name="Alexander Thil Smith A."/>
            <person name="Van Dorsselaer A."/>
            <person name="Weissenbach J."/>
            <person name="Medigue C."/>
            <person name="Le Paslier D."/>
        </authorList>
    </citation>
    <scope>NUCLEOTIDE SEQUENCE</scope>
</reference>
<sequence length="110" mass="12289">MQSKSEEREVEFEVGCGNVFADLGLGNPEERRLKAALMRAINHEIKNRKLNQSAAAELIGLTQPDVSRISRGQGRTFSVERLLDVLKNLKVDVEITLHHGTGQLLVRELV</sequence>
<feature type="domain" description="HTH cro/C1-type" evidence="1">
    <location>
        <begin position="41"/>
        <end position="97"/>
    </location>
</feature>
<dbReference type="InterPro" id="IPR001387">
    <property type="entry name" value="Cro/C1-type_HTH"/>
</dbReference>
<dbReference type="InterPro" id="IPR039554">
    <property type="entry name" value="HigA2-like_HTH"/>
</dbReference>
<dbReference type="AlphaFoldDB" id="E6PHV5"/>
<gene>
    <name evidence="2" type="ORF">CARN1_0523</name>
</gene>
<accession>E6PHV5</accession>
<evidence type="ECO:0000259" key="1">
    <source>
        <dbReference type="PROSITE" id="PS50943"/>
    </source>
</evidence>
<organism evidence="2">
    <name type="scientific">mine drainage metagenome</name>
    <dbReference type="NCBI Taxonomy" id="410659"/>
    <lineage>
        <taxon>unclassified sequences</taxon>
        <taxon>metagenomes</taxon>
        <taxon>ecological metagenomes</taxon>
    </lineage>
</organism>